<sequence length="369" mass="39955">MSPPLLGVEEEGVQSNVTLLGSSESMNSVCQNSAELQERNYMGLSDCPSTDSSVVSPASEESKASLNLKATELRLGLPGLQSPERNPELCLLSAAQLDEKPLFPLHPSSDGHCSASQKAVVSGNKRGFSDLMDGFSEGKFLSNSKADVMLSPRPCSNSGLKSGSVLENLGAQPTKAEEITKQKVVQDRPHAASETRPNPNTSSANINSGAPATKAQVVGWPPIRSFRKNSLATTSKNTDEVDRKAGPGALFVKVSMDGAPYLRKVDLKNYSNYQELSSFLEKMFSCFTIGQCGSHGTLGRELLSESKLKDLLHGSEYVLTYEDKDSDWMLVGDVPWEMFVDTCKRLRIMKSSDAIGLAPRAVEKCRNRN</sequence>
<dbReference type="GO" id="GO:0009734">
    <property type="term" value="P:auxin-activated signaling pathway"/>
    <property type="evidence" value="ECO:0007669"/>
    <property type="project" value="UniProtKB-UniRule"/>
</dbReference>
<dbReference type="PANTHER" id="PTHR31734">
    <property type="entry name" value="AUXIN-RESPONSIVE PROTEIN IAA17"/>
    <property type="match status" value="1"/>
</dbReference>
<dbReference type="InterPro" id="IPR053793">
    <property type="entry name" value="PB1-like"/>
</dbReference>
<evidence type="ECO:0000313" key="14">
    <source>
        <dbReference type="RefSeq" id="XP_022768531.1"/>
    </source>
</evidence>
<dbReference type="PROSITE" id="PS51745">
    <property type="entry name" value="PB1"/>
    <property type="match status" value="1"/>
</dbReference>
<keyword evidence="11" id="KW-1185">Reference proteome</keyword>
<feature type="compositionally biased region" description="Polar residues" evidence="9">
    <location>
        <begin position="195"/>
        <end position="210"/>
    </location>
</feature>
<dbReference type="InterPro" id="IPR033389">
    <property type="entry name" value="AUX/IAA_dom"/>
</dbReference>
<organism evidence="11 12">
    <name type="scientific">Durio zibethinus</name>
    <name type="common">Durian</name>
    <dbReference type="NCBI Taxonomy" id="66656"/>
    <lineage>
        <taxon>Eukaryota</taxon>
        <taxon>Viridiplantae</taxon>
        <taxon>Streptophyta</taxon>
        <taxon>Embryophyta</taxon>
        <taxon>Tracheophyta</taxon>
        <taxon>Spermatophyta</taxon>
        <taxon>Magnoliopsida</taxon>
        <taxon>eudicotyledons</taxon>
        <taxon>Gunneridae</taxon>
        <taxon>Pentapetalae</taxon>
        <taxon>rosids</taxon>
        <taxon>malvids</taxon>
        <taxon>Malvales</taxon>
        <taxon>Malvaceae</taxon>
        <taxon>Helicteroideae</taxon>
        <taxon>Durio</taxon>
    </lineage>
</organism>
<dbReference type="Proteomes" id="UP000515121">
    <property type="component" value="Unplaced"/>
</dbReference>
<reference evidence="12 13" key="1">
    <citation type="submission" date="2025-04" db="UniProtKB">
        <authorList>
            <consortium name="RefSeq"/>
        </authorList>
    </citation>
    <scope>IDENTIFICATION</scope>
    <source>
        <tissue evidence="12 13">Fruit stalk</tissue>
    </source>
</reference>
<feature type="compositionally biased region" description="Basic and acidic residues" evidence="9">
    <location>
        <begin position="175"/>
        <end position="193"/>
    </location>
</feature>
<evidence type="ECO:0000256" key="5">
    <source>
        <dbReference type="ARBA" id="ARBA00023163"/>
    </source>
</evidence>
<evidence type="ECO:0000313" key="13">
    <source>
        <dbReference type="RefSeq" id="XP_022768530.1"/>
    </source>
</evidence>
<dbReference type="SUPFAM" id="SSF54277">
    <property type="entry name" value="CAD &amp; PB1 domains"/>
    <property type="match status" value="1"/>
</dbReference>
<keyword evidence="7 8" id="KW-0927">Auxin signaling pathway</keyword>
<evidence type="ECO:0000256" key="8">
    <source>
        <dbReference type="RuleBase" id="RU004549"/>
    </source>
</evidence>
<evidence type="ECO:0000256" key="7">
    <source>
        <dbReference type="ARBA" id="ARBA00023294"/>
    </source>
</evidence>
<evidence type="ECO:0000256" key="2">
    <source>
        <dbReference type="ARBA" id="ARBA00006728"/>
    </source>
</evidence>
<dbReference type="RefSeq" id="XP_022768529.1">
    <property type="nucleotide sequence ID" value="XM_022912794.1"/>
</dbReference>
<comment type="function">
    <text evidence="8">Aux/IAA proteins are short-lived transcriptional factors that function as repressors of early auxin response genes at low auxin concentrations.</text>
</comment>
<evidence type="ECO:0000256" key="3">
    <source>
        <dbReference type="ARBA" id="ARBA00022491"/>
    </source>
</evidence>
<dbReference type="Gene3D" id="3.10.20.90">
    <property type="entry name" value="Phosphatidylinositol 3-kinase Catalytic Subunit, Chain A, domain 1"/>
    <property type="match status" value="1"/>
</dbReference>
<dbReference type="InterPro" id="IPR003311">
    <property type="entry name" value="AUX_IAA"/>
</dbReference>
<dbReference type="GO" id="GO:0005634">
    <property type="term" value="C:nucleus"/>
    <property type="evidence" value="ECO:0007669"/>
    <property type="project" value="UniProtKB-SubCell"/>
</dbReference>
<keyword evidence="4 8" id="KW-0805">Transcription regulation</keyword>
<name>A0A6P6AUG2_DURZI</name>
<dbReference type="PANTHER" id="PTHR31734:SF138">
    <property type="entry name" value="AUXIN-RESPONSIVE PROTEIN IAA8"/>
    <property type="match status" value="1"/>
</dbReference>
<keyword evidence="5 8" id="KW-0804">Transcription</keyword>
<evidence type="ECO:0000313" key="12">
    <source>
        <dbReference type="RefSeq" id="XP_022768529.1"/>
    </source>
</evidence>
<dbReference type="AlphaFoldDB" id="A0A6P6AUG2"/>
<keyword evidence="6 8" id="KW-0539">Nucleus</keyword>
<comment type="subcellular location">
    <subcellularLocation>
        <location evidence="1 8">Nucleus</location>
    </subcellularLocation>
</comment>
<evidence type="ECO:0000256" key="1">
    <source>
        <dbReference type="ARBA" id="ARBA00004123"/>
    </source>
</evidence>
<accession>A0A6P6AUG2</accession>
<dbReference type="KEGG" id="dzi:111312490"/>
<proteinExistence type="inferred from homology"/>
<evidence type="ECO:0000256" key="9">
    <source>
        <dbReference type="SAM" id="MobiDB-lite"/>
    </source>
</evidence>
<dbReference type="Pfam" id="PF02309">
    <property type="entry name" value="AUX_IAA"/>
    <property type="match status" value="1"/>
</dbReference>
<feature type="region of interest" description="Disordered" evidence="9">
    <location>
        <begin position="172"/>
        <end position="211"/>
    </location>
</feature>
<comment type="similarity">
    <text evidence="2 8">Belongs to the Aux/IAA family.</text>
</comment>
<dbReference type="GO" id="GO:0006355">
    <property type="term" value="P:regulation of DNA-templated transcription"/>
    <property type="evidence" value="ECO:0007669"/>
    <property type="project" value="InterPro"/>
</dbReference>
<dbReference type="GeneID" id="111312490"/>
<dbReference type="RefSeq" id="XP_022768530.1">
    <property type="nucleotide sequence ID" value="XM_022912795.1"/>
</dbReference>
<comment type="subunit">
    <text evidence="8">Homodimers and heterodimers.</text>
</comment>
<gene>
    <name evidence="12 13 14" type="primary">LOC111312490</name>
</gene>
<evidence type="ECO:0000256" key="6">
    <source>
        <dbReference type="ARBA" id="ARBA00023242"/>
    </source>
</evidence>
<dbReference type="OrthoDB" id="7848332at2759"/>
<dbReference type="RefSeq" id="XP_022768531.1">
    <property type="nucleotide sequence ID" value="XM_022912796.1"/>
</dbReference>
<protein>
    <recommendedName>
        <fullName evidence="8">Auxin-responsive protein</fullName>
    </recommendedName>
</protein>
<evidence type="ECO:0000256" key="4">
    <source>
        <dbReference type="ARBA" id="ARBA00023015"/>
    </source>
</evidence>
<dbReference type="FunFam" id="3.10.20.90:FF:000078">
    <property type="entry name" value="Auxin-responsive protein"/>
    <property type="match status" value="1"/>
</dbReference>
<evidence type="ECO:0000259" key="10">
    <source>
        <dbReference type="PROSITE" id="PS51745"/>
    </source>
</evidence>
<evidence type="ECO:0000313" key="11">
    <source>
        <dbReference type="Proteomes" id="UP000515121"/>
    </source>
</evidence>
<feature type="domain" description="PB1" evidence="10">
    <location>
        <begin position="249"/>
        <end position="351"/>
    </location>
</feature>
<keyword evidence="3 8" id="KW-0678">Repressor</keyword>